<comment type="caution">
    <text evidence="1">The sequence shown here is derived from an EMBL/GenBank/DDBJ whole genome shotgun (WGS) entry which is preliminary data.</text>
</comment>
<name>A0ACC8XCY8_9FIRM</name>
<protein>
    <submittedName>
        <fullName evidence="1">Uncharacterized protein</fullName>
    </submittedName>
</protein>
<evidence type="ECO:0000313" key="1">
    <source>
        <dbReference type="EMBL" id="ONI40613.1"/>
    </source>
</evidence>
<proteinExistence type="predicted"/>
<reference evidence="1" key="1">
    <citation type="submission" date="2016-08" db="EMBL/GenBank/DDBJ databases">
        <authorList>
            <person name="Ngugi D.K."/>
            <person name="Miyake S."/>
            <person name="Stingl U."/>
        </authorList>
    </citation>
    <scope>NUCLEOTIDE SEQUENCE</scope>
    <source>
        <strain evidence="1">SCG-B11WGA-EpuloA1</strain>
    </source>
</reference>
<organism evidence="1 2">
    <name type="scientific">Candidatus Epulonipiscium fishelsonii</name>
    <dbReference type="NCBI Taxonomy" id="77094"/>
    <lineage>
        <taxon>Bacteria</taxon>
        <taxon>Bacillati</taxon>
        <taxon>Bacillota</taxon>
        <taxon>Clostridia</taxon>
        <taxon>Lachnospirales</taxon>
        <taxon>Lachnospiraceae</taxon>
        <taxon>Candidatus Epulonipiscium</taxon>
    </lineage>
</organism>
<accession>A0ACC8XCY8</accession>
<evidence type="ECO:0000313" key="2">
    <source>
        <dbReference type="Proteomes" id="UP000188605"/>
    </source>
</evidence>
<dbReference type="Proteomes" id="UP000188605">
    <property type="component" value="Unassembled WGS sequence"/>
</dbReference>
<gene>
    <name evidence="1" type="ORF">AN396_05385</name>
</gene>
<sequence length="242" mass="26884">MSVVRAEYKKLKRSPILIAFLILPIISAVMGTFNYTSNIDILDSTWYGLWTQHTIFIGYFFFPTMLGLLCSYQWRVEHLGNNWNILMTQPISNVKLFTGKVVVASVISCLTLAYIGILYYIAGKLIGFSGYPKEILVWLIFGMIGSIAVITVQLLISMVVKNFAIPVGIALGGGFLGLIMNSIGGWQLCPYSLISIGLNSGESDLIQNYEVMFQYVISAFIFITMSVLIATTILSKKDVNTK</sequence>
<keyword evidence="2" id="KW-1185">Reference proteome</keyword>
<dbReference type="EMBL" id="LJDB01000047">
    <property type="protein sequence ID" value="ONI40613.1"/>
    <property type="molecule type" value="Genomic_DNA"/>
</dbReference>